<feature type="region of interest" description="Disordered" evidence="1">
    <location>
        <begin position="53"/>
        <end position="77"/>
    </location>
</feature>
<dbReference type="PANTHER" id="PTHR16291">
    <property type="entry name" value="NUCLEAR CAP-BINDING PROTEIN SUBUNIT 3"/>
    <property type="match status" value="1"/>
</dbReference>
<dbReference type="GO" id="GO:0000340">
    <property type="term" value="F:RNA 7-methylguanosine cap binding"/>
    <property type="evidence" value="ECO:0007669"/>
    <property type="project" value="InterPro"/>
</dbReference>
<dbReference type="InParanoid" id="D8PLX2"/>
<dbReference type="GO" id="GO:0005634">
    <property type="term" value="C:nucleus"/>
    <property type="evidence" value="ECO:0007669"/>
    <property type="project" value="TreeGrafter"/>
</dbReference>
<keyword evidence="3" id="KW-1185">Reference proteome</keyword>
<evidence type="ECO:0008006" key="4">
    <source>
        <dbReference type="Google" id="ProtNLM"/>
    </source>
</evidence>
<feature type="compositionally biased region" description="Acidic residues" evidence="1">
    <location>
        <begin position="12"/>
        <end position="22"/>
    </location>
</feature>
<dbReference type="InterPro" id="IPR019416">
    <property type="entry name" value="NCBP3"/>
</dbReference>
<gene>
    <name evidence="2" type="ORF">SCHCODRAFT_47664</name>
</gene>
<dbReference type="VEuPathDB" id="FungiDB:SCHCODRAFT_02624641"/>
<evidence type="ECO:0000313" key="3">
    <source>
        <dbReference type="Proteomes" id="UP000007431"/>
    </source>
</evidence>
<evidence type="ECO:0000256" key="1">
    <source>
        <dbReference type="SAM" id="MobiDB-lite"/>
    </source>
</evidence>
<dbReference type="EMBL" id="GL377302">
    <property type="protein sequence ID" value="EFJ03416.1"/>
    <property type="molecule type" value="Genomic_DNA"/>
</dbReference>
<dbReference type="OMA" id="GVIRMRW"/>
<accession>D8PLX2</accession>
<organism evidence="3">
    <name type="scientific">Schizophyllum commune (strain H4-8 / FGSC 9210)</name>
    <name type="common">Split gill fungus</name>
    <dbReference type="NCBI Taxonomy" id="578458"/>
    <lineage>
        <taxon>Eukaryota</taxon>
        <taxon>Fungi</taxon>
        <taxon>Dikarya</taxon>
        <taxon>Basidiomycota</taxon>
        <taxon>Agaricomycotina</taxon>
        <taxon>Agaricomycetes</taxon>
        <taxon>Agaricomycetidae</taxon>
        <taxon>Agaricales</taxon>
        <taxon>Schizophyllaceae</taxon>
        <taxon>Schizophyllum</taxon>
    </lineage>
</organism>
<name>D8PLX2_SCHCM</name>
<feature type="region of interest" description="Disordered" evidence="1">
    <location>
        <begin position="1"/>
        <end position="32"/>
    </location>
</feature>
<protein>
    <recommendedName>
        <fullName evidence="4">Chromatin target of PRMT1 protein C-terminal domain-containing protein</fullName>
    </recommendedName>
</protein>
<dbReference type="Pfam" id="PF10309">
    <property type="entry name" value="NCBP3"/>
    <property type="match status" value="1"/>
</dbReference>
<evidence type="ECO:0000313" key="2">
    <source>
        <dbReference type="EMBL" id="EFJ03416.1"/>
    </source>
</evidence>
<sequence>MDVEDSFPTLNYDEEVPAEDIPQDGANDGAAGRALAGRISSSKVYLLSEMGKVRSRKRERTSEDIAEMEEEDVEMNEDPSIRANAILLCGPPITQLPTARLFAYATHYDCPPLGLEWVDDETCVLVYETVSQARVAFDRLTRSPGTNDEGYVTAKTFPASLWPPDERVSASLGERGTALRAPIRMRWARHEDVKRRGAHHESEFYRRYGEDAGKTPYDPDAPPHELGRKRKRGEPENRASLLERLDNELDSFLAEGEAADAVLDPEEVLARTAEEPVEEMPAAAGSRMRSDLIAGDGRTLLDRMTDPASTPSLGDRLTSPPPKRSLGRMRAWDGPVEEEEDDLDRSPRDRAPRDGPRRRGSPVGRDRDAVPPPERGGRSRRPQKSAQELDDELDAFLNDREVAA</sequence>
<proteinExistence type="predicted"/>
<dbReference type="PANTHER" id="PTHR16291:SF0">
    <property type="entry name" value="NUCLEAR CAP-BINDING PROTEIN SUBUNIT 3"/>
    <property type="match status" value="1"/>
</dbReference>
<feature type="region of interest" description="Disordered" evidence="1">
    <location>
        <begin position="204"/>
        <end position="237"/>
    </location>
</feature>
<dbReference type="eggNOG" id="ENOG502RSEU">
    <property type="taxonomic scope" value="Eukaryota"/>
</dbReference>
<dbReference type="Proteomes" id="UP000007431">
    <property type="component" value="Unassembled WGS sequence"/>
</dbReference>
<feature type="compositionally biased region" description="Basic and acidic residues" evidence="1">
    <location>
        <begin position="204"/>
        <end position="213"/>
    </location>
</feature>
<dbReference type="AlphaFoldDB" id="D8PLX2"/>
<feature type="compositionally biased region" description="Acidic residues" evidence="1">
    <location>
        <begin position="64"/>
        <end position="77"/>
    </location>
</feature>
<feature type="region of interest" description="Disordered" evidence="1">
    <location>
        <begin position="301"/>
        <end position="404"/>
    </location>
</feature>
<feature type="compositionally biased region" description="Basic and acidic residues" evidence="1">
    <location>
        <begin position="344"/>
        <end position="357"/>
    </location>
</feature>
<dbReference type="HOGENOM" id="CLU_057731_0_0_1"/>
<dbReference type="GO" id="GO:0003729">
    <property type="term" value="F:mRNA binding"/>
    <property type="evidence" value="ECO:0007669"/>
    <property type="project" value="InterPro"/>
</dbReference>
<reference evidence="2 3" key="1">
    <citation type="journal article" date="2010" name="Nat. Biotechnol.">
        <title>Genome sequence of the model mushroom Schizophyllum commune.</title>
        <authorList>
            <person name="Ohm R.A."/>
            <person name="de Jong J.F."/>
            <person name="Lugones L.G."/>
            <person name="Aerts A."/>
            <person name="Kothe E."/>
            <person name="Stajich J.E."/>
            <person name="de Vries R.P."/>
            <person name="Record E."/>
            <person name="Levasseur A."/>
            <person name="Baker S.E."/>
            <person name="Bartholomew K.A."/>
            <person name="Coutinho P.M."/>
            <person name="Erdmann S."/>
            <person name="Fowler T.J."/>
            <person name="Gathman A.C."/>
            <person name="Lombard V."/>
            <person name="Henrissat B."/>
            <person name="Knabe N."/>
            <person name="Kuees U."/>
            <person name="Lilly W.W."/>
            <person name="Lindquist E."/>
            <person name="Lucas S."/>
            <person name="Magnuson J.K."/>
            <person name="Piumi F."/>
            <person name="Raudaskoski M."/>
            <person name="Salamov A."/>
            <person name="Schmutz J."/>
            <person name="Schwarze F.W.M.R."/>
            <person name="vanKuyk P.A."/>
            <person name="Horton J.S."/>
            <person name="Grigoriev I.V."/>
            <person name="Woesten H.A.B."/>
        </authorList>
    </citation>
    <scope>NUCLEOTIDE SEQUENCE [LARGE SCALE GENOMIC DNA]</scope>
    <source>
        <strain evidence="3">H4-8 / FGSC 9210</strain>
    </source>
</reference>